<reference evidence="1" key="1">
    <citation type="submission" date="2023-08" db="EMBL/GenBank/DDBJ databases">
        <authorList>
            <person name="Alioto T."/>
            <person name="Alioto T."/>
            <person name="Gomez Garrido J."/>
        </authorList>
    </citation>
    <scope>NUCLEOTIDE SEQUENCE</scope>
</reference>
<dbReference type="Gene3D" id="1.10.10.60">
    <property type="entry name" value="Homeodomain-like"/>
    <property type="match status" value="1"/>
</dbReference>
<keyword evidence="2" id="KW-1185">Reference proteome</keyword>
<dbReference type="SUPFAM" id="SSF46689">
    <property type="entry name" value="Homeodomain-like"/>
    <property type="match status" value="1"/>
</dbReference>
<sequence length="184" mass="21061">MVINGNPKKLIPVFGVAKISHLLDPKRPVANQQNQGSRSTIVMVRHYKRKSERATLPQDVIQQAIQQVRARIISLREASRTFGIPLKSLSRYCTKADEANNNDHSLSGYKKPRQVLADEFENQLEAYVLAAAEITMGLLQRMCGNWLLRWQRQMDVISLQPGMRQKWQVKTGSLDIFNDTRIYA</sequence>
<protein>
    <submittedName>
        <fullName evidence="1">XP_036364214.1uncharacterized protein LOC118765797</fullName>
    </submittedName>
</protein>
<gene>
    <name evidence="1" type="ORF">OCTVUL_1B027504</name>
</gene>
<name>A0AA36BDS9_OCTVU</name>
<evidence type="ECO:0000313" key="1">
    <source>
        <dbReference type="EMBL" id="CAI9732595.1"/>
    </source>
</evidence>
<organism evidence="1 2">
    <name type="scientific">Octopus vulgaris</name>
    <name type="common">Common octopus</name>
    <dbReference type="NCBI Taxonomy" id="6645"/>
    <lineage>
        <taxon>Eukaryota</taxon>
        <taxon>Metazoa</taxon>
        <taxon>Spiralia</taxon>
        <taxon>Lophotrochozoa</taxon>
        <taxon>Mollusca</taxon>
        <taxon>Cephalopoda</taxon>
        <taxon>Coleoidea</taxon>
        <taxon>Octopodiformes</taxon>
        <taxon>Octopoda</taxon>
        <taxon>Incirrata</taxon>
        <taxon>Octopodidae</taxon>
        <taxon>Octopus</taxon>
    </lineage>
</organism>
<dbReference type="EMBL" id="OX597827">
    <property type="protein sequence ID" value="CAI9732595.1"/>
    <property type="molecule type" value="Genomic_DNA"/>
</dbReference>
<proteinExistence type="predicted"/>
<evidence type="ECO:0000313" key="2">
    <source>
        <dbReference type="Proteomes" id="UP001162480"/>
    </source>
</evidence>
<dbReference type="AlphaFoldDB" id="A0AA36BDS9"/>
<dbReference type="Proteomes" id="UP001162480">
    <property type="component" value="Chromosome 14"/>
</dbReference>
<dbReference type="InterPro" id="IPR009057">
    <property type="entry name" value="Homeodomain-like_sf"/>
</dbReference>
<accession>A0AA36BDS9</accession>